<accession>A0A8J3F1T7</accession>
<evidence type="ECO:0000313" key="2">
    <source>
        <dbReference type="Proteomes" id="UP000626244"/>
    </source>
</evidence>
<dbReference type="Proteomes" id="UP000626244">
    <property type="component" value="Unassembled WGS sequence"/>
</dbReference>
<keyword evidence="2" id="KW-1185">Reference proteome</keyword>
<evidence type="ECO:0000313" key="1">
    <source>
        <dbReference type="EMBL" id="GGI13701.1"/>
    </source>
</evidence>
<protein>
    <submittedName>
        <fullName evidence="1">Uncharacterized protein</fullName>
    </submittedName>
</protein>
<sequence>MDFKKEFILKTKEIYKETVSENHAYSKLCNKFESYFTDLKESLKKEIEAANGELDILIDEYAYTKVVFFNRELEIKIDEPLIEVLVKYYDEITNENIEKTIDIIEYKDGVYNSQVFQSSITRNIIDNYLAVAFREDLEKNVSKKEY</sequence>
<organism evidence="1 2">
    <name type="scientific">Gottfriedia solisilvae</name>
    <dbReference type="NCBI Taxonomy" id="1516104"/>
    <lineage>
        <taxon>Bacteria</taxon>
        <taxon>Bacillati</taxon>
        <taxon>Bacillota</taxon>
        <taxon>Bacilli</taxon>
        <taxon>Bacillales</taxon>
        <taxon>Bacillaceae</taxon>
        <taxon>Gottfriedia</taxon>
    </lineage>
</organism>
<dbReference type="EMBL" id="BMHB01000001">
    <property type="protein sequence ID" value="GGI13701.1"/>
    <property type="molecule type" value="Genomic_DNA"/>
</dbReference>
<dbReference type="RefSeq" id="WP_087998300.1">
    <property type="nucleotide sequence ID" value="NZ_BMHB01000001.1"/>
</dbReference>
<proteinExistence type="predicted"/>
<dbReference type="AlphaFoldDB" id="A0A8J3F1T7"/>
<name>A0A8J3F1T7_9BACI</name>
<dbReference type="OrthoDB" id="2871524at2"/>
<gene>
    <name evidence="1" type="ORF">GCM10007380_19230</name>
</gene>
<reference evidence="2" key="1">
    <citation type="journal article" date="2019" name="Int. J. Syst. Evol. Microbiol.">
        <title>The Global Catalogue of Microorganisms (GCM) 10K type strain sequencing project: providing services to taxonomists for standard genome sequencing and annotation.</title>
        <authorList>
            <consortium name="The Broad Institute Genomics Platform"/>
            <consortium name="The Broad Institute Genome Sequencing Center for Infectious Disease"/>
            <person name="Wu L."/>
            <person name="Ma J."/>
        </authorList>
    </citation>
    <scope>NUCLEOTIDE SEQUENCE [LARGE SCALE GENOMIC DNA]</scope>
    <source>
        <strain evidence="2">CGMCC 1.14993</strain>
    </source>
</reference>
<comment type="caution">
    <text evidence="1">The sequence shown here is derived from an EMBL/GenBank/DDBJ whole genome shotgun (WGS) entry which is preliminary data.</text>
</comment>